<feature type="compositionally biased region" description="Polar residues" evidence="1">
    <location>
        <begin position="126"/>
        <end position="140"/>
    </location>
</feature>
<sequence>MSSHRRSPQPSPDELPDYVSSTRVKQAKARGYSTIFNPRNTEVDYYLVHRESLLDCVRDVNDVFFQAQPNIGVSGTLRMMSLLPTDDEPDPQPPVDATTDDVSCEDDDDPDEMTDILRAARIIQRQEPSQLDEGSSSSRRNPAREHKVNSLYGELKTLVPIPTPADKYSLDNLTRDEQIALADAKQQRDEAAEDPIDNEDDMFLGDISAVTVEDQKDDEVDRFPDVGLAHLVTSERPEPDPNDDPKDHESWIRRAGHKVLHECYLSLGENKPGARNTGSGEDEDERDFFIRRHLLQAEQDLYYYLSVYFHRDNVAKSVIAISAAGIFWRWREFTRDEIPPYDPLFDRCMPKNEEQMDQGFLGKFELVPFVEICTPESDAEMTKLRNRLKAMAENHPHYSCTYNSRQHQEELIKEKEEKKRKRKDDKEKEKAAKRKK</sequence>
<feature type="region of interest" description="Disordered" evidence="1">
    <location>
        <begin position="83"/>
        <end position="109"/>
    </location>
</feature>
<gene>
    <name evidence="2" type="ORF">FISHEDRAFT_76268</name>
</gene>
<feature type="region of interest" description="Disordered" evidence="1">
    <location>
        <begin position="123"/>
        <end position="147"/>
    </location>
</feature>
<evidence type="ECO:0000313" key="2">
    <source>
        <dbReference type="EMBL" id="KIY45720.1"/>
    </source>
</evidence>
<organism evidence="2 3">
    <name type="scientific">Fistulina hepatica ATCC 64428</name>
    <dbReference type="NCBI Taxonomy" id="1128425"/>
    <lineage>
        <taxon>Eukaryota</taxon>
        <taxon>Fungi</taxon>
        <taxon>Dikarya</taxon>
        <taxon>Basidiomycota</taxon>
        <taxon>Agaricomycotina</taxon>
        <taxon>Agaricomycetes</taxon>
        <taxon>Agaricomycetidae</taxon>
        <taxon>Agaricales</taxon>
        <taxon>Fistulinaceae</taxon>
        <taxon>Fistulina</taxon>
    </lineage>
</organism>
<reference evidence="2 3" key="1">
    <citation type="journal article" date="2015" name="Fungal Genet. Biol.">
        <title>Evolution of novel wood decay mechanisms in Agaricales revealed by the genome sequences of Fistulina hepatica and Cylindrobasidium torrendii.</title>
        <authorList>
            <person name="Floudas D."/>
            <person name="Held B.W."/>
            <person name="Riley R."/>
            <person name="Nagy L.G."/>
            <person name="Koehler G."/>
            <person name="Ransdell A.S."/>
            <person name="Younus H."/>
            <person name="Chow J."/>
            <person name="Chiniquy J."/>
            <person name="Lipzen A."/>
            <person name="Tritt A."/>
            <person name="Sun H."/>
            <person name="Haridas S."/>
            <person name="LaButti K."/>
            <person name="Ohm R.A."/>
            <person name="Kues U."/>
            <person name="Blanchette R.A."/>
            <person name="Grigoriev I.V."/>
            <person name="Minto R.E."/>
            <person name="Hibbett D.S."/>
        </authorList>
    </citation>
    <scope>NUCLEOTIDE SEQUENCE [LARGE SCALE GENOMIC DNA]</scope>
    <source>
        <strain evidence="2 3">ATCC 64428</strain>
    </source>
</reference>
<proteinExistence type="predicted"/>
<dbReference type="AlphaFoldDB" id="A0A0D7A4P8"/>
<dbReference type="Proteomes" id="UP000054144">
    <property type="component" value="Unassembled WGS sequence"/>
</dbReference>
<protein>
    <submittedName>
        <fullName evidence="2">Uncharacterized protein</fullName>
    </submittedName>
</protein>
<evidence type="ECO:0000313" key="3">
    <source>
        <dbReference type="Proteomes" id="UP000054144"/>
    </source>
</evidence>
<evidence type="ECO:0000256" key="1">
    <source>
        <dbReference type="SAM" id="MobiDB-lite"/>
    </source>
</evidence>
<keyword evidence="3" id="KW-1185">Reference proteome</keyword>
<feature type="compositionally biased region" description="Acidic residues" evidence="1">
    <location>
        <begin position="98"/>
        <end position="109"/>
    </location>
</feature>
<feature type="region of interest" description="Disordered" evidence="1">
    <location>
        <begin position="399"/>
        <end position="436"/>
    </location>
</feature>
<name>A0A0D7A4P8_9AGAR</name>
<accession>A0A0D7A4P8</accession>
<dbReference type="OrthoDB" id="3049502at2759"/>
<dbReference type="EMBL" id="KN882046">
    <property type="protein sequence ID" value="KIY45720.1"/>
    <property type="molecule type" value="Genomic_DNA"/>
</dbReference>
<feature type="compositionally biased region" description="Basic and acidic residues" evidence="1">
    <location>
        <begin position="406"/>
        <end position="417"/>
    </location>
</feature>